<dbReference type="AlphaFoldDB" id="A0A7S4A6W8"/>
<reference evidence="2" key="2">
    <citation type="submission" date="2021-11" db="EMBL/GenBank/DDBJ databases">
        <authorList>
            <consortium name="Genoscope - CEA"/>
            <person name="William W."/>
        </authorList>
    </citation>
    <scope>NUCLEOTIDE SEQUENCE</scope>
</reference>
<evidence type="ECO:0000313" key="3">
    <source>
        <dbReference type="Proteomes" id="UP000789595"/>
    </source>
</evidence>
<evidence type="ECO:0000313" key="2">
    <source>
        <dbReference type="EMBL" id="CAH0363686.1"/>
    </source>
</evidence>
<gene>
    <name evidence="1" type="ORF">PCAL00307_LOCUS21173</name>
    <name evidence="2" type="ORF">PECAL_1P00070</name>
</gene>
<dbReference type="Proteomes" id="UP000789595">
    <property type="component" value="Unassembled WGS sequence"/>
</dbReference>
<sequence length="212" mass="22626">MEMSTEPSPVVAAAASVPADHVPLLAGVRLFMFGARDQLNSYDLRHLSEVPDGDRPPAPADLTNIANFFRESPSSNGGLDAVALGLCGCEVDKPVVFALQTLTVVGTDTVRISKTAVDMTLMPHLPLQSLLDHFAAQVPRFARQLLPGARYVACEKVDSSRTGYLWDPDSQRHLPFEIWQPGPGYASVFPSNATGVAFLRAELNAPGAAATA</sequence>
<accession>A0A7S4A6W8</accession>
<reference evidence="1" key="1">
    <citation type="submission" date="2021-01" db="EMBL/GenBank/DDBJ databases">
        <authorList>
            <person name="Corre E."/>
            <person name="Pelletier E."/>
            <person name="Niang G."/>
            <person name="Scheremetjew M."/>
            <person name="Finn R."/>
            <person name="Kale V."/>
            <person name="Holt S."/>
            <person name="Cochrane G."/>
            <person name="Meng A."/>
            <person name="Brown T."/>
            <person name="Cohen L."/>
        </authorList>
    </citation>
    <scope>NUCLEOTIDE SEQUENCE</scope>
    <source>
        <strain evidence="1">CCMP1756</strain>
    </source>
</reference>
<dbReference type="EMBL" id="CAKKNE010000001">
    <property type="protein sequence ID" value="CAH0363686.1"/>
    <property type="molecule type" value="Genomic_DNA"/>
</dbReference>
<evidence type="ECO:0000313" key="1">
    <source>
        <dbReference type="EMBL" id="CAE0705724.1"/>
    </source>
</evidence>
<proteinExistence type="predicted"/>
<organism evidence="1">
    <name type="scientific">Pelagomonas calceolata</name>
    <dbReference type="NCBI Taxonomy" id="35677"/>
    <lineage>
        <taxon>Eukaryota</taxon>
        <taxon>Sar</taxon>
        <taxon>Stramenopiles</taxon>
        <taxon>Ochrophyta</taxon>
        <taxon>Pelagophyceae</taxon>
        <taxon>Pelagomonadales</taxon>
        <taxon>Pelagomonadaceae</taxon>
        <taxon>Pelagomonas</taxon>
    </lineage>
</organism>
<keyword evidence="3" id="KW-1185">Reference proteome</keyword>
<dbReference type="EMBL" id="HBIW01024557">
    <property type="protein sequence ID" value="CAE0705724.1"/>
    <property type="molecule type" value="Transcribed_RNA"/>
</dbReference>
<name>A0A7S4A6W8_9STRA</name>
<protein>
    <submittedName>
        <fullName evidence="1">Uncharacterized protein</fullName>
    </submittedName>
</protein>